<evidence type="ECO:0000259" key="14">
    <source>
        <dbReference type="Pfam" id="PF01292"/>
    </source>
</evidence>
<dbReference type="EMBL" id="BJVA01000022">
    <property type="protein sequence ID" value="GEK97347.1"/>
    <property type="molecule type" value="Genomic_DNA"/>
</dbReference>
<evidence type="ECO:0000256" key="7">
    <source>
        <dbReference type="ARBA" id="ARBA00022723"/>
    </source>
</evidence>
<organism evidence="15 16">
    <name type="scientific">Gluconobacter kanchanaburiensis NBRC 103587</name>
    <dbReference type="NCBI Taxonomy" id="1307948"/>
    <lineage>
        <taxon>Bacteria</taxon>
        <taxon>Pseudomonadati</taxon>
        <taxon>Pseudomonadota</taxon>
        <taxon>Alphaproteobacteria</taxon>
        <taxon>Acetobacterales</taxon>
        <taxon>Acetobacteraceae</taxon>
        <taxon>Gluconobacter</taxon>
    </lineage>
</organism>
<dbReference type="AlphaFoldDB" id="A0A511BHR5"/>
<gene>
    <name evidence="15" type="ORF">GKA01_25440</name>
</gene>
<evidence type="ECO:0000256" key="13">
    <source>
        <dbReference type="SAM" id="Phobius"/>
    </source>
</evidence>
<dbReference type="Pfam" id="PF01292">
    <property type="entry name" value="Ni_hydr_CYTB"/>
    <property type="match status" value="1"/>
</dbReference>
<evidence type="ECO:0000256" key="5">
    <source>
        <dbReference type="ARBA" id="ARBA00022617"/>
    </source>
</evidence>
<dbReference type="GO" id="GO:0046872">
    <property type="term" value="F:metal ion binding"/>
    <property type="evidence" value="ECO:0007669"/>
    <property type="project" value="UniProtKB-KW"/>
</dbReference>
<feature type="transmembrane region" description="Helical" evidence="13">
    <location>
        <begin position="39"/>
        <end position="60"/>
    </location>
</feature>
<evidence type="ECO:0000256" key="3">
    <source>
        <dbReference type="ARBA" id="ARBA00022448"/>
    </source>
</evidence>
<comment type="subcellular location">
    <subcellularLocation>
        <location evidence="2">Cell membrane</location>
        <topology evidence="2">Multi-pass membrane protein</topology>
    </subcellularLocation>
</comment>
<dbReference type="OrthoDB" id="1247465at2"/>
<dbReference type="GO" id="GO:0005886">
    <property type="term" value="C:plasma membrane"/>
    <property type="evidence" value="ECO:0007669"/>
    <property type="project" value="UniProtKB-SubCell"/>
</dbReference>
<evidence type="ECO:0000256" key="9">
    <source>
        <dbReference type="ARBA" id="ARBA00022989"/>
    </source>
</evidence>
<feature type="domain" description="Cytochrome b561 bacterial/Ni-hydrogenase" evidence="14">
    <location>
        <begin position="7"/>
        <end position="175"/>
    </location>
</feature>
<feature type="transmembrane region" description="Helical" evidence="13">
    <location>
        <begin position="143"/>
        <end position="165"/>
    </location>
</feature>
<reference evidence="15 16" key="1">
    <citation type="submission" date="2019-07" db="EMBL/GenBank/DDBJ databases">
        <title>Whole genome shotgun sequence of Gluconobacter kanchanaburiensis NBRC 103587.</title>
        <authorList>
            <person name="Hosoyama A."/>
            <person name="Uohara A."/>
            <person name="Ohji S."/>
            <person name="Ichikawa N."/>
        </authorList>
    </citation>
    <scope>NUCLEOTIDE SEQUENCE [LARGE SCALE GENOMIC DNA]</scope>
    <source>
        <strain evidence="15 16">NBRC 103587</strain>
    </source>
</reference>
<keyword evidence="6 13" id="KW-0812">Transmembrane</keyword>
<dbReference type="PANTHER" id="PTHR30529">
    <property type="entry name" value="CYTOCHROME B561"/>
    <property type="match status" value="1"/>
</dbReference>
<evidence type="ECO:0000256" key="6">
    <source>
        <dbReference type="ARBA" id="ARBA00022692"/>
    </source>
</evidence>
<sequence>MKNVKSFTLPSRILHWVMAVMILAMLLIGVFMASTVGSGYYRLVALHRSVGIAILVLAMLRLGNRLHTPPPSLPEDLPPVMKIGAHASHILLYVLMIVLPLVGWGMLSAGGYPIPLWGQSVLLPPILPHDPVLWAELRSVHTLLAFLLFGLVLAHVAAALFHGLIRRDGVLRSMLLRERLDPISQESHGD</sequence>
<dbReference type="Proteomes" id="UP000321079">
    <property type="component" value="Unassembled WGS sequence"/>
</dbReference>
<evidence type="ECO:0000256" key="2">
    <source>
        <dbReference type="ARBA" id="ARBA00004651"/>
    </source>
</evidence>
<name>A0A511BHR5_9PROT</name>
<dbReference type="GO" id="GO:0020037">
    <property type="term" value="F:heme binding"/>
    <property type="evidence" value="ECO:0007669"/>
    <property type="project" value="TreeGrafter"/>
</dbReference>
<feature type="transmembrane region" description="Helical" evidence="13">
    <location>
        <begin position="12"/>
        <end position="33"/>
    </location>
</feature>
<dbReference type="InterPro" id="IPR052168">
    <property type="entry name" value="Cytochrome_b561_oxidase"/>
</dbReference>
<evidence type="ECO:0000256" key="4">
    <source>
        <dbReference type="ARBA" id="ARBA00022475"/>
    </source>
</evidence>
<evidence type="ECO:0000256" key="11">
    <source>
        <dbReference type="ARBA" id="ARBA00023136"/>
    </source>
</evidence>
<evidence type="ECO:0000313" key="16">
    <source>
        <dbReference type="Proteomes" id="UP000321079"/>
    </source>
</evidence>
<evidence type="ECO:0000256" key="1">
    <source>
        <dbReference type="ARBA" id="ARBA00001970"/>
    </source>
</evidence>
<dbReference type="InterPro" id="IPR011577">
    <property type="entry name" value="Cyt_b561_bac/Ni-Hgenase"/>
</dbReference>
<dbReference type="InterPro" id="IPR016174">
    <property type="entry name" value="Di-haem_cyt_TM"/>
</dbReference>
<comment type="caution">
    <text evidence="15">The sequence shown here is derived from an EMBL/GenBank/DDBJ whole genome shotgun (WGS) entry which is preliminary data.</text>
</comment>
<keyword evidence="16" id="KW-1185">Reference proteome</keyword>
<dbReference type="GO" id="GO:0022904">
    <property type="term" value="P:respiratory electron transport chain"/>
    <property type="evidence" value="ECO:0007669"/>
    <property type="project" value="InterPro"/>
</dbReference>
<keyword evidence="5" id="KW-0349">Heme</keyword>
<keyword evidence="9 13" id="KW-1133">Transmembrane helix</keyword>
<protein>
    <submittedName>
        <fullName evidence="15">Cytochrome b</fullName>
    </submittedName>
</protein>
<keyword evidence="7" id="KW-0479">Metal-binding</keyword>
<accession>A0A511BHR5</accession>
<dbReference type="PANTHER" id="PTHR30529:SF6">
    <property type="entry name" value="BLL0291 PROTEIN"/>
    <property type="match status" value="1"/>
</dbReference>
<evidence type="ECO:0000256" key="8">
    <source>
        <dbReference type="ARBA" id="ARBA00022982"/>
    </source>
</evidence>
<dbReference type="SUPFAM" id="SSF81342">
    <property type="entry name" value="Transmembrane di-heme cytochromes"/>
    <property type="match status" value="1"/>
</dbReference>
<comment type="cofactor">
    <cofactor evidence="1">
        <name>heme b</name>
        <dbReference type="ChEBI" id="CHEBI:60344"/>
    </cofactor>
</comment>
<evidence type="ECO:0000313" key="15">
    <source>
        <dbReference type="EMBL" id="GEK97347.1"/>
    </source>
</evidence>
<keyword evidence="8" id="KW-0249">Electron transport</keyword>
<comment type="similarity">
    <text evidence="12">Belongs to the cytochrome b561 family.</text>
</comment>
<keyword evidence="4" id="KW-1003">Cell membrane</keyword>
<evidence type="ECO:0000256" key="12">
    <source>
        <dbReference type="ARBA" id="ARBA00037975"/>
    </source>
</evidence>
<feature type="transmembrane region" description="Helical" evidence="13">
    <location>
        <begin position="90"/>
        <end position="114"/>
    </location>
</feature>
<dbReference type="GO" id="GO:0009055">
    <property type="term" value="F:electron transfer activity"/>
    <property type="evidence" value="ECO:0007669"/>
    <property type="project" value="InterPro"/>
</dbReference>
<keyword evidence="10" id="KW-0408">Iron</keyword>
<dbReference type="RefSeq" id="WP_146863772.1">
    <property type="nucleotide sequence ID" value="NZ_BARK01000028.1"/>
</dbReference>
<keyword evidence="3" id="KW-0813">Transport</keyword>
<dbReference type="Gene3D" id="1.20.950.20">
    <property type="entry name" value="Transmembrane di-heme cytochromes, Chain C"/>
    <property type="match status" value="1"/>
</dbReference>
<keyword evidence="11 13" id="KW-0472">Membrane</keyword>
<proteinExistence type="inferred from homology"/>
<evidence type="ECO:0000256" key="10">
    <source>
        <dbReference type="ARBA" id="ARBA00023004"/>
    </source>
</evidence>